<dbReference type="Proteomes" id="UP001497525">
    <property type="component" value="Unassembled WGS sequence"/>
</dbReference>
<keyword evidence="3 5" id="KW-0539">Nucleus</keyword>
<evidence type="ECO:0000256" key="5">
    <source>
        <dbReference type="PROSITE-ProRule" id="PRU00108"/>
    </source>
</evidence>
<feature type="region of interest" description="Disordered" evidence="6">
    <location>
        <begin position="852"/>
        <end position="916"/>
    </location>
</feature>
<keyword evidence="2 5" id="KW-0371">Homeobox</keyword>
<evidence type="ECO:0000256" key="6">
    <source>
        <dbReference type="SAM" id="MobiDB-lite"/>
    </source>
</evidence>
<accession>A0AAV2TB30</accession>
<evidence type="ECO:0000313" key="10">
    <source>
        <dbReference type="Proteomes" id="UP001497525"/>
    </source>
</evidence>
<dbReference type="SUPFAM" id="SSF46689">
    <property type="entry name" value="Homeodomain-like"/>
    <property type="match status" value="1"/>
</dbReference>
<keyword evidence="4" id="KW-0479">Metal-binding</keyword>
<feature type="DNA-binding region" description="Homeobox" evidence="5">
    <location>
        <begin position="997"/>
        <end position="1033"/>
    </location>
</feature>
<feature type="region of interest" description="Disordered" evidence="6">
    <location>
        <begin position="814"/>
        <end position="838"/>
    </location>
</feature>
<dbReference type="InterPro" id="IPR009057">
    <property type="entry name" value="Homeodomain-like_sf"/>
</dbReference>
<feature type="region of interest" description="Disordered" evidence="6">
    <location>
        <begin position="752"/>
        <end position="799"/>
    </location>
</feature>
<dbReference type="PANTHER" id="PTHR11850">
    <property type="entry name" value="HOMEOBOX PROTEIN TRANSCRIPTION FACTORS"/>
    <property type="match status" value="1"/>
</dbReference>
<evidence type="ECO:0000259" key="7">
    <source>
        <dbReference type="PROSITE" id="PS50071"/>
    </source>
</evidence>
<feature type="compositionally biased region" description="Polar residues" evidence="6">
    <location>
        <begin position="897"/>
        <end position="906"/>
    </location>
</feature>
<dbReference type="Pfam" id="PF05920">
    <property type="entry name" value="Homeobox_KN"/>
    <property type="match status" value="1"/>
</dbReference>
<dbReference type="SMART" id="SM00355">
    <property type="entry name" value="ZnF_C2H2"/>
    <property type="match status" value="3"/>
</dbReference>
<keyword evidence="1 5" id="KW-0238">DNA-binding</keyword>
<dbReference type="GO" id="GO:0008270">
    <property type="term" value="F:zinc ion binding"/>
    <property type="evidence" value="ECO:0007669"/>
    <property type="project" value="UniProtKB-KW"/>
</dbReference>
<feature type="domain" description="Homeobox" evidence="7">
    <location>
        <begin position="995"/>
        <end position="1032"/>
    </location>
</feature>
<feature type="region of interest" description="Disordered" evidence="6">
    <location>
        <begin position="435"/>
        <end position="512"/>
    </location>
</feature>
<dbReference type="InterPro" id="IPR001356">
    <property type="entry name" value="HD"/>
</dbReference>
<feature type="compositionally biased region" description="Polar residues" evidence="6">
    <location>
        <begin position="752"/>
        <end position="775"/>
    </location>
</feature>
<dbReference type="PROSITE" id="PS50157">
    <property type="entry name" value="ZINC_FINGER_C2H2_2"/>
    <property type="match status" value="1"/>
</dbReference>
<dbReference type="GO" id="GO:0005634">
    <property type="term" value="C:nucleus"/>
    <property type="evidence" value="ECO:0007669"/>
    <property type="project" value="UniProtKB-SubCell"/>
</dbReference>
<evidence type="ECO:0000256" key="4">
    <source>
        <dbReference type="PROSITE-ProRule" id="PRU00042"/>
    </source>
</evidence>
<evidence type="ECO:0000259" key="8">
    <source>
        <dbReference type="PROSITE" id="PS50157"/>
    </source>
</evidence>
<proteinExistence type="predicted"/>
<keyword evidence="4" id="KW-0862">Zinc</keyword>
<feature type="compositionally biased region" description="Polar residues" evidence="6">
    <location>
        <begin position="314"/>
        <end position="327"/>
    </location>
</feature>
<sequence>MGLLPLVNAVDVLILHCPLCSFHTHWLTHLEAHFNEEHCTETVDFTLYQCSKCQKIASSKSFLIEHLEVHHKGSSNHSKSTPVREEEGEDGVVENGYAEKAGSEKVTEDERTTINGVSRKLEIKNSSYLKTLFVGQLCGNSTTVHESASHNRVILGVKHQCLFCDFTSSHVERLSEHYVRHGIRQLQFPAALGGCSPDSEHRSVRTSTPEALSHLKSNPIAAMDELTKFVMNSSQTNNLPPALITPIFSDKQLVSSEQGLGLFRSANEVNGKHTSRKDAFLGHPDYRSGHRKRHSSCEAALQYGVKRFAEDSNKTNNSSPTPQNVGSLESGVNHEHHSEVRRYINLPRTSTAQINYNPLRDDGAFSPSTSASFNVFPSSNPNFSKCHQTPMPFSPSCVNPLLISALMSSGCWPFGPVPGVTEGVKGTATSSDIFSSSLPLNHPQRAPSRSAIPPVLSPASCAISPGPFQTTQSSGSKATSSATPHHTNVAIDNSEDQSRQVQSSLSSTDGSLLAQPTTAAYETCGSFQTASSKCLFKYPTAPEATNQTHSVNPLLSHQLSFPPPLNFLTSTALTDPSQSALASAISAWCTQQAEAAGILPYNMSTNGIMGNVLPPVSATQNQTTNNGSSIITNLLNSSSSAIELKHHAPSSSTLGNGGSILGLNSLVNYSQNPRSGFVNEQCPTGVMGTCKLIPPQQTVNSTTNPAFSKFLPFSSKPDPTFATTVPMCSAQPSSLAAMMAAAAAAMAGICGSTTDTHSQMSSVLSSTEVNPMQQRVHNRTGEDEAGPEEERSEEDADVEDGEVDEFMQEMLLHNEPDDGNLNDGQEDNPEVKNIKQSSLRFNGETNVIRSSKGVCDLTKGGNNGSEREGSPNRPSPSYGDSKFHVRVNHGGEKLNTNHHSTISPGSTAEGRRSGSSAYAGLHRNSQECGKNQSFGELPSNDTEMDCSLSTTGQNNSSSVGPGGLFSIRRAVGLSRTNLPFPARKRLFGWLVDHLREPYPSEEEKMMLAMETGLSRTTVNNWFINARRRYVKPLMQGRLVLQSGVFKTVSSENCTPISPPSPAATSGFNSNQIPPCTGNFQSSKGTHTPSPLTENALNMVREKGSCRRNTQFPASFSSSAFTSTSAPTPPLLCDGNSAPTPMNTVSSPFGSGLFQHPTSSPLNAPKQNSNDALSAMAVAAAAAAAFARAGIATNHTSGGDPTCSAPNVFSSSFNSVMGTNPSLTQLPHSDLDLPSDSLAEVSSGMPKNVVCPKQENVVGD</sequence>
<feature type="compositionally biased region" description="Polar residues" evidence="6">
    <location>
        <begin position="1066"/>
        <end position="1092"/>
    </location>
</feature>
<reference evidence="9" key="1">
    <citation type="submission" date="2024-06" db="EMBL/GenBank/DDBJ databases">
        <authorList>
            <person name="Liu X."/>
            <person name="Lenzi L."/>
            <person name="Haldenby T S."/>
            <person name="Uol C."/>
        </authorList>
    </citation>
    <scope>NUCLEOTIDE SEQUENCE</scope>
</reference>
<dbReference type="SMART" id="SM00389">
    <property type="entry name" value="HOX"/>
    <property type="match status" value="1"/>
</dbReference>
<feature type="compositionally biased region" description="Polar residues" evidence="6">
    <location>
        <begin position="467"/>
        <end position="486"/>
    </location>
</feature>
<keyword evidence="4" id="KW-0863">Zinc-finger</keyword>
<dbReference type="InterPro" id="IPR008422">
    <property type="entry name" value="KN_HD"/>
</dbReference>
<comment type="caution">
    <text evidence="9">The sequence shown here is derived from an EMBL/GenBank/DDBJ whole genome shotgun (WGS) entry which is preliminary data.</text>
</comment>
<feature type="region of interest" description="Disordered" evidence="6">
    <location>
        <begin position="309"/>
        <end position="338"/>
    </location>
</feature>
<dbReference type="Gene3D" id="1.10.10.60">
    <property type="entry name" value="Homeodomain-like"/>
    <property type="match status" value="1"/>
</dbReference>
<dbReference type="GO" id="GO:0003677">
    <property type="term" value="F:DNA binding"/>
    <property type="evidence" value="ECO:0007669"/>
    <property type="project" value="UniProtKB-UniRule"/>
</dbReference>
<dbReference type="InterPro" id="IPR050224">
    <property type="entry name" value="TALE_homeobox"/>
</dbReference>
<evidence type="ECO:0000256" key="2">
    <source>
        <dbReference type="ARBA" id="ARBA00023155"/>
    </source>
</evidence>
<gene>
    <name evidence="9" type="ORF">CDAUBV1_LOCUS6901</name>
</gene>
<feature type="compositionally biased region" description="Acidic residues" evidence="6">
    <location>
        <begin position="783"/>
        <end position="799"/>
    </location>
</feature>
<dbReference type="GO" id="GO:0006355">
    <property type="term" value="P:regulation of DNA-templated transcription"/>
    <property type="evidence" value="ECO:0007669"/>
    <property type="project" value="InterPro"/>
</dbReference>
<dbReference type="EMBL" id="CAXLJL010000157">
    <property type="protein sequence ID" value="CAL5133638.1"/>
    <property type="molecule type" value="Genomic_DNA"/>
</dbReference>
<evidence type="ECO:0000256" key="1">
    <source>
        <dbReference type="ARBA" id="ARBA00023125"/>
    </source>
</evidence>
<feature type="domain" description="C2H2-type" evidence="8">
    <location>
        <begin position="48"/>
        <end position="76"/>
    </location>
</feature>
<dbReference type="Gene3D" id="3.30.160.60">
    <property type="entry name" value="Classic Zinc Finger"/>
    <property type="match status" value="1"/>
</dbReference>
<feature type="compositionally biased region" description="Basic and acidic residues" evidence="6">
    <location>
        <begin position="101"/>
        <end position="111"/>
    </location>
</feature>
<feature type="region of interest" description="Disordered" evidence="6">
    <location>
        <begin position="1055"/>
        <end position="1092"/>
    </location>
</feature>
<organism evidence="9 10">
    <name type="scientific">Calicophoron daubneyi</name>
    <name type="common">Rumen fluke</name>
    <name type="synonym">Paramphistomum daubneyi</name>
    <dbReference type="NCBI Taxonomy" id="300641"/>
    <lineage>
        <taxon>Eukaryota</taxon>
        <taxon>Metazoa</taxon>
        <taxon>Spiralia</taxon>
        <taxon>Lophotrochozoa</taxon>
        <taxon>Platyhelminthes</taxon>
        <taxon>Trematoda</taxon>
        <taxon>Digenea</taxon>
        <taxon>Plagiorchiida</taxon>
        <taxon>Pronocephalata</taxon>
        <taxon>Paramphistomoidea</taxon>
        <taxon>Paramphistomidae</taxon>
        <taxon>Calicophoron</taxon>
    </lineage>
</organism>
<feature type="compositionally biased region" description="Polar residues" evidence="6">
    <location>
        <begin position="499"/>
        <end position="512"/>
    </location>
</feature>
<dbReference type="InterPro" id="IPR013087">
    <property type="entry name" value="Znf_C2H2_type"/>
</dbReference>
<feature type="compositionally biased region" description="Acidic residues" evidence="6">
    <location>
        <begin position="817"/>
        <end position="828"/>
    </location>
</feature>
<dbReference type="AlphaFoldDB" id="A0AAV2TB30"/>
<dbReference type="PROSITE" id="PS50071">
    <property type="entry name" value="HOMEOBOX_2"/>
    <property type="match status" value="1"/>
</dbReference>
<name>A0AAV2TB30_CALDB</name>
<feature type="region of interest" description="Disordered" evidence="6">
    <location>
        <begin position="73"/>
        <end position="111"/>
    </location>
</feature>
<dbReference type="CDD" id="cd00086">
    <property type="entry name" value="homeodomain"/>
    <property type="match status" value="1"/>
</dbReference>
<evidence type="ECO:0000256" key="3">
    <source>
        <dbReference type="ARBA" id="ARBA00023242"/>
    </source>
</evidence>
<protein>
    <submittedName>
        <fullName evidence="9">Uncharacterized protein</fullName>
    </submittedName>
</protein>
<evidence type="ECO:0000313" key="9">
    <source>
        <dbReference type="EMBL" id="CAL5133638.1"/>
    </source>
</evidence>
<comment type="subcellular location">
    <subcellularLocation>
        <location evidence="5">Nucleus</location>
    </subcellularLocation>
</comment>